<evidence type="ECO:0000256" key="1">
    <source>
        <dbReference type="ARBA" id="ARBA00022723"/>
    </source>
</evidence>
<dbReference type="SUPFAM" id="SSF50129">
    <property type="entry name" value="GroES-like"/>
    <property type="match status" value="1"/>
</dbReference>
<reference evidence="6" key="1">
    <citation type="submission" date="2016-11" db="EMBL/GenBank/DDBJ databases">
        <authorList>
            <person name="Varghese N."/>
            <person name="Submissions S."/>
        </authorList>
    </citation>
    <scope>NUCLEOTIDE SEQUENCE [LARGE SCALE GENOMIC DNA]</scope>
    <source>
        <strain evidence="6">DSM 10349</strain>
    </source>
</reference>
<dbReference type="CDD" id="cd08236">
    <property type="entry name" value="sugar_DH"/>
    <property type="match status" value="1"/>
</dbReference>
<keyword evidence="2" id="KW-0862">Zinc</keyword>
<keyword evidence="1" id="KW-0479">Metal-binding</keyword>
<dbReference type="SMART" id="SM00829">
    <property type="entry name" value="PKS_ER"/>
    <property type="match status" value="1"/>
</dbReference>
<dbReference type="Proteomes" id="UP000183997">
    <property type="component" value="Unassembled WGS sequence"/>
</dbReference>
<dbReference type="Pfam" id="PF08240">
    <property type="entry name" value="ADH_N"/>
    <property type="match status" value="1"/>
</dbReference>
<dbReference type="PANTHER" id="PTHR43401">
    <property type="entry name" value="L-THREONINE 3-DEHYDROGENASE"/>
    <property type="match status" value="1"/>
</dbReference>
<accession>A0A1M6TKM8</accession>
<dbReference type="GO" id="GO:0016491">
    <property type="term" value="F:oxidoreductase activity"/>
    <property type="evidence" value="ECO:0007669"/>
    <property type="project" value="UniProtKB-KW"/>
</dbReference>
<feature type="domain" description="Enoyl reductase (ER)" evidence="4">
    <location>
        <begin position="10"/>
        <end position="343"/>
    </location>
</feature>
<dbReference type="InterPro" id="IPR011032">
    <property type="entry name" value="GroES-like_sf"/>
</dbReference>
<dbReference type="InterPro" id="IPR036291">
    <property type="entry name" value="NAD(P)-bd_dom_sf"/>
</dbReference>
<protein>
    <submittedName>
        <fullName evidence="5">L-iditol 2-dehydrogenase</fullName>
    </submittedName>
</protein>
<keyword evidence="3" id="KW-0560">Oxidoreductase</keyword>
<dbReference type="EMBL" id="FRAR01000017">
    <property type="protein sequence ID" value="SHK57612.1"/>
    <property type="molecule type" value="Genomic_DNA"/>
</dbReference>
<dbReference type="InterPro" id="IPR013154">
    <property type="entry name" value="ADH-like_N"/>
</dbReference>
<dbReference type="Gene3D" id="3.90.180.10">
    <property type="entry name" value="Medium-chain alcohol dehydrogenases, catalytic domain"/>
    <property type="match status" value="1"/>
</dbReference>
<dbReference type="Pfam" id="PF00107">
    <property type="entry name" value="ADH_zinc_N"/>
    <property type="match status" value="1"/>
</dbReference>
<evidence type="ECO:0000256" key="2">
    <source>
        <dbReference type="ARBA" id="ARBA00022833"/>
    </source>
</evidence>
<dbReference type="RefSeq" id="WP_072914544.1">
    <property type="nucleotide sequence ID" value="NZ_FRAR01000017.1"/>
</dbReference>
<dbReference type="OrthoDB" id="9769198at2"/>
<proteinExistence type="predicted"/>
<dbReference type="GO" id="GO:0046872">
    <property type="term" value="F:metal ion binding"/>
    <property type="evidence" value="ECO:0007669"/>
    <property type="project" value="UniProtKB-KW"/>
</dbReference>
<dbReference type="STRING" id="1121421.SAMN02745123_02355"/>
<organism evidence="5 6">
    <name type="scientific">Desulforamulus aeronauticus DSM 10349</name>
    <dbReference type="NCBI Taxonomy" id="1121421"/>
    <lineage>
        <taxon>Bacteria</taxon>
        <taxon>Bacillati</taxon>
        <taxon>Bacillota</taxon>
        <taxon>Clostridia</taxon>
        <taxon>Eubacteriales</taxon>
        <taxon>Peptococcaceae</taxon>
        <taxon>Desulforamulus</taxon>
    </lineage>
</organism>
<dbReference type="Gene3D" id="3.40.50.720">
    <property type="entry name" value="NAD(P)-binding Rossmann-like Domain"/>
    <property type="match status" value="1"/>
</dbReference>
<dbReference type="PANTHER" id="PTHR43401:SF2">
    <property type="entry name" value="L-THREONINE 3-DEHYDROGENASE"/>
    <property type="match status" value="1"/>
</dbReference>
<evidence type="ECO:0000256" key="3">
    <source>
        <dbReference type="ARBA" id="ARBA00023002"/>
    </source>
</evidence>
<dbReference type="InterPro" id="IPR050129">
    <property type="entry name" value="Zn_alcohol_dh"/>
</dbReference>
<gene>
    <name evidence="5" type="ORF">SAMN02745123_02355</name>
</gene>
<dbReference type="AlphaFoldDB" id="A0A1M6TKM8"/>
<evidence type="ECO:0000313" key="6">
    <source>
        <dbReference type="Proteomes" id="UP000183997"/>
    </source>
</evidence>
<evidence type="ECO:0000313" key="5">
    <source>
        <dbReference type="EMBL" id="SHK57612.1"/>
    </source>
</evidence>
<dbReference type="InterPro" id="IPR020843">
    <property type="entry name" value="ER"/>
</dbReference>
<sequence length="345" mass="37663">MKSLLLYEAGDLRCEEIEIPKIMPGSVLVKVKAVGVCGSDIPRVNIYGAYQPRTVMGHEFSGEIVEVNEAGAWKKGDRVVVPPLIPCGECHWCQSGNYSLCENYDYFGSRRNGAMAEYVDVPITNLLALPDGVSYEAAAMVDPAANAIHAIWNGTLQAGDTVAVYGCGPIGMFAIQFAKILGAKSIIAVDLKKEKLDVAQEIGADYVINCLESDPVKEINQITNGNGVNLVLETSGSPIAQNQCVCSAGKLGKAVFVGISHRNLELTKEAVNNILRRELIIKGSWNSFSNPFPGKEWTYSLQMMDEGKLKTDPLVSHRLPLEEGPAIFKKFSEKDFFFNKVLFLP</sequence>
<name>A0A1M6TKM8_9FIRM</name>
<evidence type="ECO:0000259" key="4">
    <source>
        <dbReference type="SMART" id="SM00829"/>
    </source>
</evidence>
<keyword evidence="6" id="KW-1185">Reference proteome</keyword>
<dbReference type="InterPro" id="IPR013149">
    <property type="entry name" value="ADH-like_C"/>
</dbReference>
<dbReference type="SUPFAM" id="SSF51735">
    <property type="entry name" value="NAD(P)-binding Rossmann-fold domains"/>
    <property type="match status" value="1"/>
</dbReference>